<dbReference type="EMBL" id="LHYL01000001">
    <property type="protein sequence ID" value="KXB08960.1"/>
    <property type="molecule type" value="Genomic_DNA"/>
</dbReference>
<keyword evidence="2" id="KW-1185">Reference proteome</keyword>
<proteinExistence type="predicted"/>
<evidence type="ECO:0000313" key="2">
    <source>
        <dbReference type="Proteomes" id="UP000070248"/>
    </source>
</evidence>
<organism evidence="1 2">
    <name type="scientific">candidate division MSBL1 archaeon SCGC-AAA385M02</name>
    <dbReference type="NCBI Taxonomy" id="1698287"/>
    <lineage>
        <taxon>Archaea</taxon>
        <taxon>Methanobacteriati</taxon>
        <taxon>Methanobacteriota</taxon>
        <taxon>candidate division MSBL1</taxon>
    </lineage>
</organism>
<dbReference type="AlphaFoldDB" id="A0A133VR95"/>
<dbReference type="Proteomes" id="UP000070248">
    <property type="component" value="Unassembled WGS sequence"/>
</dbReference>
<comment type="caution">
    <text evidence="1">The sequence shown here is derived from an EMBL/GenBank/DDBJ whole genome shotgun (WGS) entry which is preliminary data.</text>
</comment>
<name>A0A133VR95_9EURY</name>
<protein>
    <submittedName>
        <fullName evidence="1">Uncharacterized protein</fullName>
    </submittedName>
</protein>
<gene>
    <name evidence="1" type="ORF">AKJ59_00060</name>
</gene>
<sequence length="203" mass="22987">MKRMNIILNIVLLFLLGYIILQCYICNNQLIEGMENNDSDSSKDGNNATYNDYDKEKKNAYYLALKNASNISYLKNEIDGFREIKKNVEQLSLNVKENTSNLTEIVKQIGQVSTSLSQPSSSTNVEKSSQMLEKEKNKAKALTQSGINKAKALTQPVSQYISHNKTLADGEKKVHDTMNKVSSKMNDLKNEATNTWNNFKNEF</sequence>
<reference evidence="1 2" key="1">
    <citation type="journal article" date="2016" name="Sci. Rep.">
        <title>Metabolic traits of an uncultured archaeal lineage -MSBL1- from brine pools of the Red Sea.</title>
        <authorList>
            <person name="Mwirichia R."/>
            <person name="Alam I."/>
            <person name="Rashid M."/>
            <person name="Vinu M."/>
            <person name="Ba-Alawi W."/>
            <person name="Anthony Kamau A."/>
            <person name="Kamanda Ngugi D."/>
            <person name="Goker M."/>
            <person name="Klenk H.P."/>
            <person name="Bajic V."/>
            <person name="Stingl U."/>
        </authorList>
    </citation>
    <scope>NUCLEOTIDE SEQUENCE [LARGE SCALE GENOMIC DNA]</scope>
    <source>
        <strain evidence="1">SCGC-AAA385M02</strain>
    </source>
</reference>
<accession>A0A133VR95</accession>
<evidence type="ECO:0000313" key="1">
    <source>
        <dbReference type="EMBL" id="KXB08960.1"/>
    </source>
</evidence>